<name>A0AAX3ZXC7_9CAUD</name>
<accession>A0AAX3ZXC7</accession>
<keyword evidence="2" id="KW-1185">Reference proteome</keyword>
<proteinExistence type="predicted"/>
<dbReference type="EMBL" id="OR420734">
    <property type="protein sequence ID" value="WMM94919.1"/>
    <property type="molecule type" value="Genomic_DNA"/>
</dbReference>
<gene>
    <name evidence="1" type="ORF">CRP804_gp41</name>
</gene>
<protein>
    <submittedName>
        <fullName evidence="1">Uncharacterized protein</fullName>
    </submittedName>
</protein>
<evidence type="ECO:0000313" key="2">
    <source>
        <dbReference type="Proteomes" id="UP001301871"/>
    </source>
</evidence>
<dbReference type="Proteomes" id="UP001301871">
    <property type="component" value="Segment"/>
</dbReference>
<reference evidence="1 2" key="1">
    <citation type="submission" date="2023-08" db="EMBL/GenBank/DDBJ databases">
        <authorList>
            <person name="Du S."/>
            <person name="Wu Z."/>
            <person name="Wu Y."/>
            <person name="Yang M."/>
            <person name="Shao J."/>
            <person name="Liu H."/>
            <person name="Zhao Y."/>
            <person name="Zhang Z."/>
        </authorList>
    </citation>
    <scope>NUCLEOTIDE SEQUENCE [LARGE SCALE GENOMIC DNA]</scope>
</reference>
<organism evidence="1 2">
    <name type="scientific">Roseobacter phage CRP-804</name>
    <dbReference type="NCBI Taxonomy" id="3072850"/>
    <lineage>
        <taxon>Viruses</taxon>
        <taxon>Duplodnaviria</taxon>
        <taxon>Heunggongvirae</taxon>
        <taxon>Uroviricota</taxon>
        <taxon>Caudoviricetes</taxon>
        <taxon>Autographivirales</taxon>
        <taxon>Autographivirales incertae sedis</taxon>
        <taxon>Triteiavirus</taxon>
        <taxon>Triteiavirus CRP804</taxon>
    </lineage>
</organism>
<sequence length="72" mass="8450">MIFTRIKLWLLGALGFLAIIAAAFIKGRQMQANREATRVLRDYTDTRKRIDEATRVERDADDAREWLRNRGK</sequence>
<evidence type="ECO:0000313" key="1">
    <source>
        <dbReference type="EMBL" id="WMM94919.1"/>
    </source>
</evidence>